<dbReference type="Proteomes" id="UP000053611">
    <property type="component" value="Unassembled WGS sequence"/>
</dbReference>
<dbReference type="PANTHER" id="PTHR19424">
    <property type="entry name" value="HEAT SHOCK FACTOR BINDING PROTEIN 1"/>
    <property type="match status" value="1"/>
</dbReference>
<protein>
    <recommendedName>
        <fullName evidence="6">Heat shock factor binding protein 1</fullName>
    </recommendedName>
</protein>
<gene>
    <name evidence="4" type="ORF">CC85DRAFT_312575</name>
</gene>
<reference evidence="4 5" key="1">
    <citation type="submission" date="2015-03" db="EMBL/GenBank/DDBJ databases">
        <title>Genomics and transcriptomics of the oil-accumulating basidiomycete yeast T. oleaginosus allow insights into substrate utilization and the diverse evolutionary trajectories of mating systems in fungi.</title>
        <authorList>
            <consortium name="DOE Joint Genome Institute"/>
            <person name="Kourist R."/>
            <person name="Kracht O."/>
            <person name="Bracharz F."/>
            <person name="Lipzen A."/>
            <person name="Nolan M."/>
            <person name="Ohm R."/>
            <person name="Grigoriev I."/>
            <person name="Sun S."/>
            <person name="Heitman J."/>
            <person name="Bruck T."/>
            <person name="Nowrousian M."/>
        </authorList>
    </citation>
    <scope>NUCLEOTIDE SEQUENCE [LARGE SCALE GENOMIC DNA]</scope>
    <source>
        <strain evidence="4 5">IBC0246</strain>
    </source>
</reference>
<organism evidence="4 5">
    <name type="scientific">Cutaneotrichosporon oleaginosum</name>
    <dbReference type="NCBI Taxonomy" id="879819"/>
    <lineage>
        <taxon>Eukaryota</taxon>
        <taxon>Fungi</taxon>
        <taxon>Dikarya</taxon>
        <taxon>Basidiomycota</taxon>
        <taxon>Agaricomycotina</taxon>
        <taxon>Tremellomycetes</taxon>
        <taxon>Trichosporonales</taxon>
        <taxon>Trichosporonaceae</taxon>
        <taxon>Cutaneotrichosporon</taxon>
    </lineage>
</organism>
<proteinExistence type="inferred from homology"/>
<comment type="similarity">
    <text evidence="1">Belongs to the HSBP1 family.</text>
</comment>
<dbReference type="InterPro" id="IPR009643">
    <property type="entry name" value="HS1-bd"/>
</dbReference>
<evidence type="ECO:0000256" key="2">
    <source>
        <dbReference type="SAM" id="Coils"/>
    </source>
</evidence>
<dbReference type="EMBL" id="KQ087212">
    <property type="protein sequence ID" value="KLT41876.1"/>
    <property type="molecule type" value="Genomic_DNA"/>
</dbReference>
<keyword evidence="5" id="KW-1185">Reference proteome</keyword>
<dbReference type="STRING" id="879819.A0A0J0XLA2"/>
<feature type="region of interest" description="Disordered" evidence="3">
    <location>
        <begin position="1"/>
        <end position="44"/>
    </location>
</feature>
<feature type="coiled-coil region" evidence="2">
    <location>
        <begin position="62"/>
        <end position="100"/>
    </location>
</feature>
<dbReference type="OrthoDB" id="4159489at2759"/>
<sequence length="113" mass="11868">MSSTAALAPGSKRQSMLVQSTPGSPEVGKEIDTSTTTTGAGTITAKNVASPGELCGFVDTLLNTLESRFDEMSEQVQSRMNEMAARIDNLETAIADLMNNGAESPTTTPTKKK</sequence>
<dbReference type="GO" id="GO:0005634">
    <property type="term" value="C:nucleus"/>
    <property type="evidence" value="ECO:0007669"/>
    <property type="project" value="TreeGrafter"/>
</dbReference>
<dbReference type="PANTHER" id="PTHR19424:SF0">
    <property type="entry name" value="HEAT SHOCK FACTOR BINDING PROTEIN 1"/>
    <property type="match status" value="1"/>
</dbReference>
<name>A0A0J0XLA2_9TREE</name>
<dbReference type="GO" id="GO:0005829">
    <property type="term" value="C:cytosol"/>
    <property type="evidence" value="ECO:0007669"/>
    <property type="project" value="TreeGrafter"/>
</dbReference>
<evidence type="ECO:0000313" key="5">
    <source>
        <dbReference type="Proteomes" id="UP000053611"/>
    </source>
</evidence>
<evidence type="ECO:0000256" key="1">
    <source>
        <dbReference type="ARBA" id="ARBA00006349"/>
    </source>
</evidence>
<evidence type="ECO:0000256" key="3">
    <source>
        <dbReference type="SAM" id="MobiDB-lite"/>
    </source>
</evidence>
<accession>A0A0J0XLA2</accession>
<keyword evidence="2" id="KW-0175">Coiled coil</keyword>
<dbReference type="AlphaFoldDB" id="A0A0J0XLA2"/>
<dbReference type="GO" id="GO:0070370">
    <property type="term" value="P:cellular heat acclimation"/>
    <property type="evidence" value="ECO:0007669"/>
    <property type="project" value="TreeGrafter"/>
</dbReference>
<dbReference type="Gene3D" id="1.20.5.430">
    <property type="match status" value="1"/>
</dbReference>
<dbReference type="GO" id="GO:0003714">
    <property type="term" value="F:transcription corepressor activity"/>
    <property type="evidence" value="ECO:0007669"/>
    <property type="project" value="InterPro"/>
</dbReference>
<feature type="compositionally biased region" description="Low complexity" evidence="3">
    <location>
        <begin position="33"/>
        <end position="44"/>
    </location>
</feature>
<evidence type="ECO:0008006" key="6">
    <source>
        <dbReference type="Google" id="ProtNLM"/>
    </source>
</evidence>
<evidence type="ECO:0000313" key="4">
    <source>
        <dbReference type="EMBL" id="KLT41876.1"/>
    </source>
</evidence>
<feature type="compositionally biased region" description="Polar residues" evidence="3">
    <location>
        <begin position="12"/>
        <end position="23"/>
    </location>
</feature>
<dbReference type="Pfam" id="PF06825">
    <property type="entry name" value="HSBP1"/>
    <property type="match status" value="1"/>
</dbReference>